<gene>
    <name evidence="2" type="ORF">LCGC14_0912740</name>
</gene>
<comment type="caution">
    <text evidence="2">The sequence shown here is derived from an EMBL/GenBank/DDBJ whole genome shotgun (WGS) entry which is preliminary data.</text>
</comment>
<sequence>MLPGQLAGQAMGLGGQYQGMQQQEYDRQRQEWMRQQPEYSPYLPYMQQSSQVPYGVQTYSPGFGSNMMDISGMMGLYGMMGG</sequence>
<organism evidence="2">
    <name type="scientific">marine sediment metagenome</name>
    <dbReference type="NCBI Taxonomy" id="412755"/>
    <lineage>
        <taxon>unclassified sequences</taxon>
        <taxon>metagenomes</taxon>
        <taxon>ecological metagenomes</taxon>
    </lineage>
</organism>
<protein>
    <submittedName>
        <fullName evidence="2">Uncharacterized protein</fullName>
    </submittedName>
</protein>
<dbReference type="EMBL" id="LAZR01003039">
    <property type="protein sequence ID" value="KKN22664.1"/>
    <property type="molecule type" value="Genomic_DNA"/>
</dbReference>
<evidence type="ECO:0000256" key="1">
    <source>
        <dbReference type="SAM" id="MobiDB-lite"/>
    </source>
</evidence>
<evidence type="ECO:0000313" key="2">
    <source>
        <dbReference type="EMBL" id="KKN22664.1"/>
    </source>
</evidence>
<dbReference type="AlphaFoldDB" id="A0A0F9NXQ4"/>
<name>A0A0F9NXQ4_9ZZZZ</name>
<feature type="compositionally biased region" description="Low complexity" evidence="1">
    <location>
        <begin position="1"/>
        <end position="10"/>
    </location>
</feature>
<proteinExistence type="predicted"/>
<reference evidence="2" key="1">
    <citation type="journal article" date="2015" name="Nature">
        <title>Complex archaea that bridge the gap between prokaryotes and eukaryotes.</title>
        <authorList>
            <person name="Spang A."/>
            <person name="Saw J.H."/>
            <person name="Jorgensen S.L."/>
            <person name="Zaremba-Niedzwiedzka K."/>
            <person name="Martijn J."/>
            <person name="Lind A.E."/>
            <person name="van Eijk R."/>
            <person name="Schleper C."/>
            <person name="Guy L."/>
            <person name="Ettema T.J."/>
        </authorList>
    </citation>
    <scope>NUCLEOTIDE SEQUENCE</scope>
</reference>
<accession>A0A0F9NXQ4</accession>
<feature type="region of interest" description="Disordered" evidence="1">
    <location>
        <begin position="1"/>
        <end position="33"/>
    </location>
</feature>